<dbReference type="InterPro" id="IPR023617">
    <property type="entry name" value="Tyr-tRNA-ligase_arc/euk-type"/>
</dbReference>
<dbReference type="PANTHER" id="PTHR46264">
    <property type="entry name" value="TYROSINE-TRNA LIGASE"/>
    <property type="match status" value="1"/>
</dbReference>
<dbReference type="InterPro" id="IPR002307">
    <property type="entry name" value="Tyr-tRNA-ligase"/>
</dbReference>
<dbReference type="AlphaFoldDB" id="A0A0F9ZH02"/>
<dbReference type="NCBIfam" id="TIGR00234">
    <property type="entry name" value="tyrS"/>
    <property type="match status" value="1"/>
</dbReference>
<dbReference type="FunFam" id="3.40.50.620:FF:000040">
    <property type="entry name" value="Tyrosine--tRNA ligase"/>
    <property type="match status" value="1"/>
</dbReference>
<evidence type="ECO:0000313" key="12">
    <source>
        <dbReference type="EMBL" id="KKO76554.1"/>
    </source>
</evidence>
<dbReference type="GO" id="GO:0005737">
    <property type="term" value="C:cytoplasm"/>
    <property type="evidence" value="ECO:0007669"/>
    <property type="project" value="UniProtKB-SubCell"/>
</dbReference>
<sequence length="329" mass="38145">MDTTEKLKLINRNLKEVIGGDIMEKIINKRDLNVYWGTATTGKPHIAYFLPILKIKDFVDAGCNVTILLADIHAFLDNLKAPIEKIECRSQYYKKIITLMLKSIKVDVSKISFIFGSEYQKSNKYFTDILRILNQTKKNDARRAGSEVVKQVKNSKLSSLVYPAMQALDEEYLNVDVQFGGIDQRKIFMYAREFLPLLKYKKRIHLMNPMIPGLNSDKMSSSDIDSKIDLLDTKLEIYKKIHNCSLENEGLIFLFKSIIYPYCSIFNLQIMISGKVYTFDKLYEDIKMKIIDETELKNIASDMIERLICPIRDEMLRDLKLIENAYGNK</sequence>
<comment type="similarity">
    <text evidence="2 11">Belongs to the class-I aminoacyl-tRNA synthetase family.</text>
</comment>
<reference evidence="12 13" key="1">
    <citation type="journal article" date="2015" name="Environ. Microbiol.">
        <title>Genome analyses suggest the presence of polyploidy and recent human-driven expansions in eight global populations of the honeybee pathogen Nosema ceranae.</title>
        <authorList>
            <person name="Pelin A."/>
            <person name="Selman M."/>
            <person name="Aris-Brosou S."/>
            <person name="Farinelli L."/>
            <person name="Corradi N."/>
        </authorList>
    </citation>
    <scope>NUCLEOTIDE SEQUENCE [LARGE SCALE GENOMIC DNA]</scope>
    <source>
        <strain evidence="12 13">PA08 1199</strain>
    </source>
</reference>
<accession>A0A0F9ZH02</accession>
<dbReference type="PRINTS" id="PR01040">
    <property type="entry name" value="TRNASYNTHTYR"/>
</dbReference>
<dbReference type="EC" id="6.1.1.1" evidence="11"/>
<dbReference type="OMA" id="VMPKLGY"/>
<keyword evidence="13" id="KW-1185">Reference proteome</keyword>
<dbReference type="EMBL" id="JPQZ01000002">
    <property type="protein sequence ID" value="KKO76554.1"/>
    <property type="molecule type" value="Genomic_DNA"/>
</dbReference>
<dbReference type="GO" id="GO:0006437">
    <property type="term" value="P:tyrosyl-tRNA aminoacylation"/>
    <property type="evidence" value="ECO:0007669"/>
    <property type="project" value="InterPro"/>
</dbReference>
<dbReference type="GO" id="GO:0005524">
    <property type="term" value="F:ATP binding"/>
    <property type="evidence" value="ECO:0007669"/>
    <property type="project" value="UniProtKB-KW"/>
</dbReference>
<gene>
    <name evidence="12" type="ORF">AAJ76_200094385</name>
</gene>
<keyword evidence="7 11" id="KW-0067">ATP-binding</keyword>
<proteinExistence type="inferred from homology"/>
<evidence type="ECO:0000256" key="11">
    <source>
        <dbReference type="RuleBase" id="RU361234"/>
    </source>
</evidence>
<evidence type="ECO:0000256" key="2">
    <source>
        <dbReference type="ARBA" id="ARBA00005594"/>
    </source>
</evidence>
<evidence type="ECO:0000256" key="1">
    <source>
        <dbReference type="ARBA" id="ARBA00004496"/>
    </source>
</evidence>
<dbReference type="RefSeq" id="XP_024332296.1">
    <property type="nucleotide sequence ID" value="XM_024474532.1"/>
</dbReference>
<dbReference type="OrthoDB" id="197206at2759"/>
<dbReference type="VEuPathDB" id="MicrosporidiaDB:AAJ76_200094385"/>
<dbReference type="Proteomes" id="UP000034350">
    <property type="component" value="Unassembled WGS sequence"/>
</dbReference>
<evidence type="ECO:0000256" key="8">
    <source>
        <dbReference type="ARBA" id="ARBA00022917"/>
    </source>
</evidence>
<dbReference type="Gene3D" id="1.10.240.10">
    <property type="entry name" value="Tyrosyl-Transfer RNA Synthetase"/>
    <property type="match status" value="1"/>
</dbReference>
<organism evidence="12 13">
    <name type="scientific">Vairimorpha ceranae</name>
    <dbReference type="NCBI Taxonomy" id="40302"/>
    <lineage>
        <taxon>Eukaryota</taxon>
        <taxon>Fungi</taxon>
        <taxon>Fungi incertae sedis</taxon>
        <taxon>Microsporidia</taxon>
        <taxon>Nosematidae</taxon>
        <taxon>Vairimorpha</taxon>
    </lineage>
</organism>
<dbReference type="VEuPathDB" id="MicrosporidiaDB:NCER_100158"/>
<dbReference type="InterPro" id="IPR002305">
    <property type="entry name" value="aa-tRNA-synth_Ic"/>
</dbReference>
<keyword evidence="9 11" id="KW-0030">Aminoacyl-tRNA synthetase</keyword>
<comment type="catalytic activity">
    <reaction evidence="10 11">
        <text>tRNA(Tyr) + L-tyrosine + ATP = L-tyrosyl-tRNA(Tyr) + AMP + diphosphate + H(+)</text>
        <dbReference type="Rhea" id="RHEA:10220"/>
        <dbReference type="Rhea" id="RHEA-COMP:9706"/>
        <dbReference type="Rhea" id="RHEA-COMP:9707"/>
        <dbReference type="ChEBI" id="CHEBI:15378"/>
        <dbReference type="ChEBI" id="CHEBI:30616"/>
        <dbReference type="ChEBI" id="CHEBI:33019"/>
        <dbReference type="ChEBI" id="CHEBI:58315"/>
        <dbReference type="ChEBI" id="CHEBI:78442"/>
        <dbReference type="ChEBI" id="CHEBI:78536"/>
        <dbReference type="ChEBI" id="CHEBI:456215"/>
        <dbReference type="EC" id="6.1.1.1"/>
    </reaction>
</comment>
<dbReference type="GO" id="GO:0004831">
    <property type="term" value="F:tyrosine-tRNA ligase activity"/>
    <property type="evidence" value="ECO:0007669"/>
    <property type="project" value="UniProtKB-EC"/>
</dbReference>
<evidence type="ECO:0000256" key="5">
    <source>
        <dbReference type="ARBA" id="ARBA00022598"/>
    </source>
</evidence>
<dbReference type="SUPFAM" id="SSF52374">
    <property type="entry name" value="Nucleotidylyl transferase"/>
    <property type="match status" value="1"/>
</dbReference>
<evidence type="ECO:0000256" key="7">
    <source>
        <dbReference type="ARBA" id="ARBA00022840"/>
    </source>
</evidence>
<dbReference type="VEuPathDB" id="MicrosporidiaDB:G9O61_00g006310"/>
<keyword evidence="4" id="KW-0963">Cytoplasm</keyword>
<dbReference type="InterPro" id="IPR050489">
    <property type="entry name" value="Tyr-tRNA_synthase"/>
</dbReference>
<name>A0A0F9ZH02_9MICR</name>
<comment type="subcellular location">
    <subcellularLocation>
        <location evidence="1">Cytoplasm</location>
    </subcellularLocation>
</comment>
<dbReference type="PANTHER" id="PTHR46264:SF4">
    <property type="entry name" value="TYROSINE--TRNA LIGASE, CYTOPLASMIC"/>
    <property type="match status" value="1"/>
</dbReference>
<keyword evidence="6 11" id="KW-0547">Nucleotide-binding</keyword>
<evidence type="ECO:0000256" key="10">
    <source>
        <dbReference type="ARBA" id="ARBA00048248"/>
    </source>
</evidence>
<evidence type="ECO:0000256" key="4">
    <source>
        <dbReference type="ARBA" id="ARBA00022490"/>
    </source>
</evidence>
<dbReference type="Pfam" id="PF00579">
    <property type="entry name" value="tRNA-synt_1b"/>
    <property type="match status" value="1"/>
</dbReference>
<evidence type="ECO:0000256" key="3">
    <source>
        <dbReference type="ARBA" id="ARBA00011738"/>
    </source>
</evidence>
<evidence type="ECO:0000256" key="9">
    <source>
        <dbReference type="ARBA" id="ARBA00023146"/>
    </source>
</evidence>
<dbReference type="PIRSF" id="PIRSF006588">
    <property type="entry name" value="TyrRS_arch_euk"/>
    <property type="match status" value="1"/>
</dbReference>
<evidence type="ECO:0000313" key="13">
    <source>
        <dbReference type="Proteomes" id="UP000034350"/>
    </source>
</evidence>
<comment type="caution">
    <text evidence="12">The sequence shown here is derived from an EMBL/GenBank/DDBJ whole genome shotgun (WGS) entry which is preliminary data.</text>
</comment>
<evidence type="ECO:0000256" key="6">
    <source>
        <dbReference type="ARBA" id="ARBA00022741"/>
    </source>
</evidence>
<dbReference type="Gene3D" id="3.40.50.620">
    <property type="entry name" value="HUPs"/>
    <property type="match status" value="1"/>
</dbReference>
<dbReference type="InterPro" id="IPR014729">
    <property type="entry name" value="Rossmann-like_a/b/a_fold"/>
</dbReference>
<keyword evidence="8 11" id="KW-0648">Protein biosynthesis</keyword>
<keyword evidence="5 11" id="KW-0436">Ligase</keyword>
<dbReference type="SMR" id="A0A0F9ZH02"/>
<dbReference type="GeneID" id="36319456"/>
<dbReference type="NCBIfam" id="NF006330">
    <property type="entry name" value="PRK08560.1"/>
    <property type="match status" value="1"/>
</dbReference>
<comment type="subunit">
    <text evidence="3">Homodimer.</text>
</comment>
<protein>
    <recommendedName>
        <fullName evidence="11">Tyrosine--tRNA ligase</fullName>
        <ecNumber evidence="11">6.1.1.1</ecNumber>
    </recommendedName>
    <alternativeName>
        <fullName evidence="11">Tyrosyl-tRNA synthetase</fullName>
    </alternativeName>
</protein>